<evidence type="ECO:0000313" key="4">
    <source>
        <dbReference type="Proteomes" id="UP001215598"/>
    </source>
</evidence>
<reference evidence="3" key="1">
    <citation type="submission" date="2023-03" db="EMBL/GenBank/DDBJ databases">
        <title>Massive genome expansion in bonnet fungi (Mycena s.s.) driven by repeated elements and novel gene families across ecological guilds.</title>
        <authorList>
            <consortium name="Lawrence Berkeley National Laboratory"/>
            <person name="Harder C.B."/>
            <person name="Miyauchi S."/>
            <person name="Viragh M."/>
            <person name="Kuo A."/>
            <person name="Thoen E."/>
            <person name="Andreopoulos B."/>
            <person name="Lu D."/>
            <person name="Skrede I."/>
            <person name="Drula E."/>
            <person name="Henrissat B."/>
            <person name="Morin E."/>
            <person name="Kohler A."/>
            <person name="Barry K."/>
            <person name="LaButti K."/>
            <person name="Morin E."/>
            <person name="Salamov A."/>
            <person name="Lipzen A."/>
            <person name="Mereny Z."/>
            <person name="Hegedus B."/>
            <person name="Baldrian P."/>
            <person name="Stursova M."/>
            <person name="Weitz H."/>
            <person name="Taylor A."/>
            <person name="Grigoriev I.V."/>
            <person name="Nagy L.G."/>
            <person name="Martin F."/>
            <person name="Kauserud H."/>
        </authorList>
    </citation>
    <scope>NUCLEOTIDE SEQUENCE</scope>
    <source>
        <strain evidence="3">CBHHK182m</strain>
    </source>
</reference>
<evidence type="ECO:0000313" key="3">
    <source>
        <dbReference type="EMBL" id="KAJ7741717.1"/>
    </source>
</evidence>
<dbReference type="EMBL" id="JARKIB010000098">
    <property type="protein sequence ID" value="KAJ7741717.1"/>
    <property type="molecule type" value="Genomic_DNA"/>
</dbReference>
<feature type="transmembrane region" description="Helical" evidence="2">
    <location>
        <begin position="6"/>
        <end position="25"/>
    </location>
</feature>
<keyword evidence="2" id="KW-1133">Transmembrane helix</keyword>
<dbReference type="AlphaFoldDB" id="A0AAD7N1L7"/>
<organism evidence="3 4">
    <name type="scientific">Mycena metata</name>
    <dbReference type="NCBI Taxonomy" id="1033252"/>
    <lineage>
        <taxon>Eukaryota</taxon>
        <taxon>Fungi</taxon>
        <taxon>Dikarya</taxon>
        <taxon>Basidiomycota</taxon>
        <taxon>Agaricomycotina</taxon>
        <taxon>Agaricomycetes</taxon>
        <taxon>Agaricomycetidae</taxon>
        <taxon>Agaricales</taxon>
        <taxon>Marasmiineae</taxon>
        <taxon>Mycenaceae</taxon>
        <taxon>Mycena</taxon>
    </lineage>
</organism>
<feature type="region of interest" description="Disordered" evidence="1">
    <location>
        <begin position="152"/>
        <end position="173"/>
    </location>
</feature>
<dbReference type="Proteomes" id="UP001215598">
    <property type="component" value="Unassembled WGS sequence"/>
</dbReference>
<sequence length="846" mass="93163">MTTTFDLTLGCLLIASWANMILFTLELQQIIKYFSRYKRDPMFNKITVLIALAGDILGVYASLAIVYYYMVSHWGEVIPRHVLELCAACNHPWFSHLASRSGNPDQQGICMPTLCGGFWPASESSFENSFSSLCLCNEPWFHHEALRNDSAANPLPPLPPPPGPPPAPAPPALCVPPPLNPLHASLPTPISTFTGPLSGAGTANENRNAAIVRHFPKPKKYKAPHASTFPVLIALWPNVLPGSPADDGSPTIAFTIDQFTEMLITLKACGLAFLATLPSGDQSDIVQELSSQLNTQLAAHNLILPNAVGSSNDSTTLWFRRPWMLLDSSRRKTVYIFAQHATANANNFNKKLIIEINSNSVNPDIEHRGVPLPNLGVRYEPVKGSLPHTLSPEALVDAVQLDQQRILYGLPHSGQEYDAQCLDGLCPDESISPGLIAAPISPPVPIEVLSSDDAYTTSLDVASVPEGATVCIKGHNIKAIAEFIIGLFLHWRQLELDLSSSFPRPSNIVEPHVEMTHYSFLQSQAYRTYLIGQEGLTSLGRGVEQSVWRHILESIAKENQFWRPSTVEADHATFILSPVSTPAHAAQFHVHGQLIAIHMYYYGHGLSIGLWPVLALALGRQSMLLGVDFLQLISPNVAAELRSWFALRPEDPIPTSLAHPVCTLIMETLDIQPSLIPSVRTSDQHDNLTVKLMSRKVLGYDSDTLWTSPDFVSASSGFDMRLSQDYSFCHAFRTAHPLKAACLIVGMYHRQVQNLPVDVLPHLHFAALGYPNAPPVLTNLTLLFEMRLKRMHTETRMFSVPWSPRRRLGTPYTPVAPTNKSSTVSARLLSAAWIAVTSRDLPSMKQ</sequence>
<gene>
    <name evidence="3" type="ORF">B0H16DRAFT_1728492</name>
</gene>
<name>A0AAD7N1L7_9AGAR</name>
<protein>
    <submittedName>
        <fullName evidence="3">Uncharacterized protein</fullName>
    </submittedName>
</protein>
<accession>A0AAD7N1L7</accession>
<keyword evidence="2" id="KW-0812">Transmembrane</keyword>
<comment type="caution">
    <text evidence="3">The sequence shown here is derived from an EMBL/GenBank/DDBJ whole genome shotgun (WGS) entry which is preliminary data.</text>
</comment>
<feature type="compositionally biased region" description="Pro residues" evidence="1">
    <location>
        <begin position="154"/>
        <end position="173"/>
    </location>
</feature>
<evidence type="ECO:0000256" key="1">
    <source>
        <dbReference type="SAM" id="MobiDB-lite"/>
    </source>
</evidence>
<keyword evidence="2" id="KW-0472">Membrane</keyword>
<evidence type="ECO:0000256" key="2">
    <source>
        <dbReference type="SAM" id="Phobius"/>
    </source>
</evidence>
<proteinExistence type="predicted"/>
<feature type="transmembrane region" description="Helical" evidence="2">
    <location>
        <begin position="46"/>
        <end position="70"/>
    </location>
</feature>
<keyword evidence="4" id="KW-1185">Reference proteome</keyword>